<dbReference type="GO" id="GO:0001654">
    <property type="term" value="P:eye development"/>
    <property type="evidence" value="ECO:0007669"/>
    <property type="project" value="UniProtKB-ARBA"/>
</dbReference>
<dbReference type="eggNOG" id="KOG0773">
    <property type="taxonomic scope" value="Eukaryota"/>
</dbReference>
<dbReference type="InterPro" id="IPR050224">
    <property type="entry name" value="TALE_homeobox"/>
</dbReference>
<dbReference type="PANTHER" id="PTHR11850">
    <property type="entry name" value="HOMEOBOX PROTEIN TRANSCRIPTION FACTORS"/>
    <property type="match status" value="1"/>
</dbReference>
<dbReference type="GO" id="GO:0000987">
    <property type="term" value="F:cis-regulatory region sequence-specific DNA binding"/>
    <property type="evidence" value="ECO:0007669"/>
    <property type="project" value="UniProtKB-ARBA"/>
</dbReference>
<evidence type="ECO:0000313" key="7">
    <source>
        <dbReference type="Proteomes" id="UP000027135"/>
    </source>
</evidence>
<dbReference type="GO" id="GO:0006355">
    <property type="term" value="P:regulation of DNA-templated transcription"/>
    <property type="evidence" value="ECO:0007669"/>
    <property type="project" value="InterPro"/>
</dbReference>
<proteinExistence type="predicted"/>
<keyword evidence="2 6" id="KW-0371">Homeobox</keyword>
<evidence type="ECO:0000256" key="2">
    <source>
        <dbReference type="ARBA" id="ARBA00023155"/>
    </source>
</evidence>
<dbReference type="Pfam" id="PF05920">
    <property type="entry name" value="Homeobox_KN"/>
    <property type="match status" value="1"/>
</dbReference>
<organism evidence="6 7">
    <name type="scientific">Zootermopsis nevadensis</name>
    <name type="common">Dampwood termite</name>
    <dbReference type="NCBI Taxonomy" id="136037"/>
    <lineage>
        <taxon>Eukaryota</taxon>
        <taxon>Metazoa</taxon>
        <taxon>Ecdysozoa</taxon>
        <taxon>Arthropoda</taxon>
        <taxon>Hexapoda</taxon>
        <taxon>Insecta</taxon>
        <taxon>Pterygota</taxon>
        <taxon>Neoptera</taxon>
        <taxon>Polyneoptera</taxon>
        <taxon>Dictyoptera</taxon>
        <taxon>Blattodea</taxon>
        <taxon>Blattoidea</taxon>
        <taxon>Termitoidae</taxon>
        <taxon>Termopsidae</taxon>
        <taxon>Zootermopsis</taxon>
    </lineage>
</organism>
<dbReference type="Gene3D" id="1.10.10.60">
    <property type="entry name" value="Homeodomain-like"/>
    <property type="match status" value="2"/>
</dbReference>
<dbReference type="AlphaFoldDB" id="A0A067RQN8"/>
<dbReference type="InterPro" id="IPR008422">
    <property type="entry name" value="KN_HD"/>
</dbReference>
<accession>A0A067RQN8</accession>
<dbReference type="GO" id="GO:0048646">
    <property type="term" value="P:anatomical structure formation involved in morphogenesis"/>
    <property type="evidence" value="ECO:0007669"/>
    <property type="project" value="UniProtKB-ARBA"/>
</dbReference>
<dbReference type="STRING" id="136037.A0A067RQN8"/>
<evidence type="ECO:0000313" key="6">
    <source>
        <dbReference type="EMBL" id="KDR22064.1"/>
    </source>
</evidence>
<dbReference type="InParanoid" id="A0A067RQN8"/>
<keyword evidence="7" id="KW-1185">Reference proteome</keyword>
<evidence type="ECO:0000256" key="4">
    <source>
        <dbReference type="SAM" id="MobiDB-lite"/>
    </source>
</evidence>
<feature type="compositionally biased region" description="Polar residues" evidence="4">
    <location>
        <begin position="25"/>
        <end position="37"/>
    </location>
</feature>
<keyword evidence="3" id="KW-0539">Nucleus</keyword>
<sequence>MRGRNSVGDGGVKASCLLELGLGKQNRSGGDASNASIGSGEGTGEEDDDTNGKKNQKKRGIFPKVATNILRAWLFQHLTPSTLYLEAPCKQASQYSLGFGWERAGSLERFLMDLRMNSLQNRDSNSQGRHIPSNRCCFQETGSLGNQAAPQTDNMHPTCISTPSNREEVLTYNSFHSRACRVGGTERLDGGGVVRTGAGMEIGSPESRGQVRIHTGHPLFALLGPCADLVDRDRTCSEYPVLFLRQANVTRSILDSEARSSTCVCGSIGNRHADWGPSLGLGEVGGRLWPLRFWGPPIIDITIIIEFCLVSTCFSSKKTTLGFTIIVFNFTTFSLRCGLLLDWTFSPAVKLTTTTYLQYHHPYPSEDQKKQLAQDTGLTILQVNNCAILDKPLGTETVEVILPCTQKNKLSVKSLNAHETKE</sequence>
<dbReference type="CDD" id="cd00086">
    <property type="entry name" value="homeodomain"/>
    <property type="match status" value="1"/>
</dbReference>
<evidence type="ECO:0000256" key="1">
    <source>
        <dbReference type="ARBA" id="ARBA00023125"/>
    </source>
</evidence>
<keyword evidence="1 6" id="KW-0238">DNA-binding</keyword>
<evidence type="ECO:0000256" key="3">
    <source>
        <dbReference type="ARBA" id="ARBA00023242"/>
    </source>
</evidence>
<evidence type="ECO:0000259" key="5">
    <source>
        <dbReference type="Pfam" id="PF05920"/>
    </source>
</evidence>
<reference evidence="6 7" key="1">
    <citation type="journal article" date="2014" name="Nat. Commun.">
        <title>Molecular traces of alternative social organization in a termite genome.</title>
        <authorList>
            <person name="Terrapon N."/>
            <person name="Li C."/>
            <person name="Robertson H.M."/>
            <person name="Ji L."/>
            <person name="Meng X."/>
            <person name="Booth W."/>
            <person name="Chen Z."/>
            <person name="Childers C.P."/>
            <person name="Glastad K.M."/>
            <person name="Gokhale K."/>
            <person name="Gowin J."/>
            <person name="Gronenberg W."/>
            <person name="Hermansen R.A."/>
            <person name="Hu H."/>
            <person name="Hunt B.G."/>
            <person name="Huylmans A.K."/>
            <person name="Khalil S.M."/>
            <person name="Mitchell R.D."/>
            <person name="Munoz-Torres M.C."/>
            <person name="Mustard J.A."/>
            <person name="Pan H."/>
            <person name="Reese J.T."/>
            <person name="Scharf M.E."/>
            <person name="Sun F."/>
            <person name="Vogel H."/>
            <person name="Xiao J."/>
            <person name="Yang W."/>
            <person name="Yang Z."/>
            <person name="Yang Z."/>
            <person name="Zhou J."/>
            <person name="Zhu J."/>
            <person name="Brent C.S."/>
            <person name="Elsik C.G."/>
            <person name="Goodisman M.A."/>
            <person name="Liberles D.A."/>
            <person name="Roe R.M."/>
            <person name="Vargo E.L."/>
            <person name="Vilcinskas A."/>
            <person name="Wang J."/>
            <person name="Bornberg-Bauer E."/>
            <person name="Korb J."/>
            <person name="Zhang G."/>
            <person name="Liebig J."/>
        </authorList>
    </citation>
    <scope>NUCLEOTIDE SEQUENCE [LARGE SCALE GENOMIC DNA]</scope>
    <source>
        <tissue evidence="6">Whole organism</tissue>
    </source>
</reference>
<name>A0A067RQN8_ZOONE</name>
<gene>
    <name evidence="6" type="ORF">L798_02548</name>
</gene>
<protein>
    <submittedName>
        <fullName evidence="6">Homeobox protein homothorax</fullName>
    </submittedName>
</protein>
<dbReference type="InterPro" id="IPR001356">
    <property type="entry name" value="HD"/>
</dbReference>
<feature type="region of interest" description="Disordered" evidence="4">
    <location>
        <begin position="23"/>
        <end position="59"/>
    </location>
</feature>
<feature type="domain" description="KN homeodomain" evidence="5">
    <location>
        <begin position="359"/>
        <end position="385"/>
    </location>
</feature>
<dbReference type="EMBL" id="KK852526">
    <property type="protein sequence ID" value="KDR22064.1"/>
    <property type="molecule type" value="Genomic_DNA"/>
</dbReference>
<dbReference type="Proteomes" id="UP000027135">
    <property type="component" value="Unassembled WGS sequence"/>
</dbReference>